<protein>
    <submittedName>
        <fullName evidence="1">FG-GAP repeat protein</fullName>
    </submittedName>
</protein>
<evidence type="ECO:0000313" key="1">
    <source>
        <dbReference type="EMBL" id="KAF0132520.1"/>
    </source>
</evidence>
<feature type="non-terminal residue" evidence="1">
    <location>
        <position position="1"/>
    </location>
</feature>
<dbReference type="AlphaFoldDB" id="A0A833KZF7"/>
<comment type="caution">
    <text evidence="1">The sequence shown here is derived from an EMBL/GenBank/DDBJ whole genome shotgun (WGS) entry which is preliminary data.</text>
</comment>
<feature type="non-terminal residue" evidence="1">
    <location>
        <position position="621"/>
    </location>
</feature>
<reference evidence="1 2" key="1">
    <citation type="submission" date="2019-12" db="EMBL/GenBank/DDBJ databases">
        <authorList>
            <person name="Wolfe R."/>
            <person name="Danczak R."/>
            <person name="Wilkins M."/>
        </authorList>
    </citation>
    <scope>NUCLEOTIDE SEQUENCE [LARGE SCALE GENOMIC DNA]</scope>
    <source>
        <strain evidence="1">X2_MaxBin.013</strain>
    </source>
</reference>
<proteinExistence type="predicted"/>
<evidence type="ECO:0000313" key="2">
    <source>
        <dbReference type="Proteomes" id="UP000488506"/>
    </source>
</evidence>
<accession>A0A833KZF7</accession>
<name>A0A833KZF7_UNCSA</name>
<dbReference type="Proteomes" id="UP000488506">
    <property type="component" value="Unassembled WGS sequence"/>
</dbReference>
<sequence length="621" mass="67377">DNVPPHIILNPLVIDYAAKKATLTYTIPEISSVEVSLLDAEGKLLEILDAGTKTAGTYNLEYANKNDASKQFKVVAIDKAKNESEKTTGIFSVIPENVLKISNLSANPEKFSPNSKVNSQARIGYQISGGVSPYKVNVSILAPSGATVIKLVEDESQNAGAYSYYWNGSRITQSEPCLPAGRLRITDSVYVIKMNIEDKIGAKVESESLVTVVATKPTLEATLDNDKMSPNGDGIKDELKINYKIDYPVAYITEPAEVKIEILNSKLEVIFTKILSHTPGSYSYSWDGVPSDGAYFARITGKDALGVEAEVKTLNFICDTAAPVIEIKEVAPNPFSPNPNGIKDETSISYTISEDTLASVAIKNKKGNIIRNLQTGKTISASSIKNKISIKSLPYVVWEGKDNDGNIAVDGDYSFVVTAADFAGNISENTSPITVDNNANYTNALPPIVNIDIEPKYANLNRKVTVDFSVPEVLLSDPVVYFGNYPGVKESMNKITDSRYDYQYSRIISDEPEGNTKVSIQTTDLAGNISSTESYFTVDKTNPDISNISYSANPAKAGELTIKFQTKEPLNAMPTIEVTQNNGKSQTIITNSEWDKIDGAVEAKYDVYSSIGGINDGTAEV</sequence>
<dbReference type="EMBL" id="WPAF01000054">
    <property type="protein sequence ID" value="KAF0132520.1"/>
    <property type="molecule type" value="Genomic_DNA"/>
</dbReference>
<gene>
    <name evidence="1" type="ORF">FD145_1631</name>
</gene>
<dbReference type="Gene3D" id="2.60.40.4070">
    <property type="match status" value="1"/>
</dbReference>
<organism evidence="1 2">
    <name type="scientific">Candidatus Saganbacteria bacterium</name>
    <dbReference type="NCBI Taxonomy" id="2575572"/>
    <lineage>
        <taxon>Bacteria</taxon>
        <taxon>Bacillati</taxon>
        <taxon>Saganbacteria</taxon>
    </lineage>
</organism>